<organism evidence="1 2">
    <name type="scientific">Acetobacter tropicalis</name>
    <dbReference type="NCBI Taxonomy" id="104102"/>
    <lineage>
        <taxon>Bacteria</taxon>
        <taxon>Pseudomonadati</taxon>
        <taxon>Pseudomonadota</taxon>
        <taxon>Alphaproteobacteria</taxon>
        <taxon>Acetobacterales</taxon>
        <taxon>Acetobacteraceae</taxon>
        <taxon>Acetobacter</taxon>
    </lineage>
</organism>
<gene>
    <name evidence="1" type="ORF">ATR01nite_26820</name>
</gene>
<sequence length="58" mass="6008">MGQNGLHFCKCKAGPVPFSLHAMHTKLAGLGMILGSGLPVSLSRTGFVCTGILHAGRM</sequence>
<proteinExistence type="predicted"/>
<dbReference type="EMBL" id="BJVR01000046">
    <property type="protein sequence ID" value="GEL51607.1"/>
    <property type="molecule type" value="Genomic_DNA"/>
</dbReference>
<name>A0A511FRM4_9PROT</name>
<protein>
    <submittedName>
        <fullName evidence="1">Uncharacterized protein</fullName>
    </submittedName>
</protein>
<dbReference type="AlphaFoldDB" id="A0A511FRM4"/>
<accession>A0A511FRM4</accession>
<dbReference type="Proteomes" id="UP000321800">
    <property type="component" value="Unassembled WGS sequence"/>
</dbReference>
<evidence type="ECO:0000313" key="1">
    <source>
        <dbReference type="EMBL" id="GEL51607.1"/>
    </source>
</evidence>
<evidence type="ECO:0000313" key="2">
    <source>
        <dbReference type="Proteomes" id="UP000321800"/>
    </source>
</evidence>
<comment type="caution">
    <text evidence="1">The sequence shown here is derived from an EMBL/GenBank/DDBJ whole genome shotgun (WGS) entry which is preliminary data.</text>
</comment>
<reference evidence="1 2" key="1">
    <citation type="submission" date="2019-07" db="EMBL/GenBank/DDBJ databases">
        <title>Whole genome shotgun sequence of Acetobacter tropicalis NBRC 16470.</title>
        <authorList>
            <person name="Hosoyama A."/>
            <person name="Uohara A."/>
            <person name="Ohji S."/>
            <person name="Ichikawa N."/>
        </authorList>
    </citation>
    <scope>NUCLEOTIDE SEQUENCE [LARGE SCALE GENOMIC DNA]</scope>
    <source>
        <strain evidence="1 2">NBRC 16470</strain>
    </source>
</reference>